<evidence type="ECO:0000256" key="4">
    <source>
        <dbReference type="ARBA" id="ARBA00023136"/>
    </source>
</evidence>
<dbReference type="InterPro" id="IPR005829">
    <property type="entry name" value="Sugar_transporter_CS"/>
</dbReference>
<feature type="transmembrane region" description="Helical" evidence="6">
    <location>
        <begin position="332"/>
        <end position="351"/>
    </location>
</feature>
<sequence length="631" mass="69311">MRRVAKDEKWQDLGSLCPWSLCLYPTTNSPGRCDFVTALTGQEPGLCQGRGREGGAPDGTGRAHAAGAGGGGAAGDRREDAWGKSVQKPDFYTEDEKDNPDVQNVPRRTGARQAKTTMTAVLVIAIVSAVLGSLQIGYHTGNVNAPAKIIEEFFNVTWRSRHNTSMPDHSLTFLWSLSVSIKDFGALIGSLGVKGLADNFGRRNSILIVNALSMVGASLMFVSKASESFEVLIVGRLLFGLFCGLAMSLNPLYIQELSPTELRGAFATLNQVSFATGILLGMASPRRTPRNIPPHCQNRNSRGAQLRRWTGRSASWFTAVVGLDTVLGTEQYWALMFSLSLIPALLQYLILPFCPESPRYLLITQGKEEQAETALRRLRGNSDKVLHELKEMKEEAAHAQSGVTVRQFLMKRSYRQPIILVLIINLGSQLSGFNAIINYSTKMFSKAGFQEAKYLTLGVGAVNVTFTVVAFFLVERAGRRRLLLTGFLSLALCNLLMTITDSVLHIVPDLRSLQVLVVFFLISAYEVGPGPISWFIGAELFDQQSRPIAMAFTSMLNWGGKFLLALLFPPLLKVCGAYVYLLFTVMAVLAFSYTLLRLPETRGRTFDDIAAEFRGAEGIPLHNKTSFNTFP</sequence>
<dbReference type="PROSITE" id="PS00217">
    <property type="entry name" value="SUGAR_TRANSPORT_2"/>
    <property type="match status" value="1"/>
</dbReference>
<gene>
    <name evidence="8" type="ORF">COCON_G00017760</name>
</gene>
<dbReference type="Proteomes" id="UP001152803">
    <property type="component" value="Unassembled WGS sequence"/>
</dbReference>
<reference evidence="8" key="1">
    <citation type="journal article" date="2023" name="Science">
        <title>Genome structures resolve the early diversification of teleost fishes.</title>
        <authorList>
            <person name="Parey E."/>
            <person name="Louis A."/>
            <person name="Montfort J."/>
            <person name="Bouchez O."/>
            <person name="Roques C."/>
            <person name="Iampietro C."/>
            <person name="Lluch J."/>
            <person name="Castinel A."/>
            <person name="Donnadieu C."/>
            <person name="Desvignes T."/>
            <person name="Floi Bucao C."/>
            <person name="Jouanno E."/>
            <person name="Wen M."/>
            <person name="Mejri S."/>
            <person name="Dirks R."/>
            <person name="Jansen H."/>
            <person name="Henkel C."/>
            <person name="Chen W.J."/>
            <person name="Zahm M."/>
            <person name="Cabau C."/>
            <person name="Klopp C."/>
            <person name="Thompson A.W."/>
            <person name="Robinson-Rechavi M."/>
            <person name="Braasch I."/>
            <person name="Lecointre G."/>
            <person name="Bobe J."/>
            <person name="Postlethwait J.H."/>
            <person name="Berthelot C."/>
            <person name="Roest Crollius H."/>
            <person name="Guiguen Y."/>
        </authorList>
    </citation>
    <scope>NUCLEOTIDE SEQUENCE</scope>
    <source>
        <strain evidence="8">Concon-B</strain>
    </source>
</reference>
<dbReference type="PANTHER" id="PTHR23503:SF99">
    <property type="entry name" value="SOLUTE CARRIER FAMILY 2, FACILITATED GLUCOSE TRANSPORTER MEMBER 3"/>
    <property type="match status" value="1"/>
</dbReference>
<dbReference type="SUPFAM" id="SSF103473">
    <property type="entry name" value="MFS general substrate transporter"/>
    <property type="match status" value="1"/>
</dbReference>
<dbReference type="InterPro" id="IPR036259">
    <property type="entry name" value="MFS_trans_sf"/>
</dbReference>
<feature type="transmembrane region" description="Helical" evidence="6">
    <location>
        <begin position="513"/>
        <end position="536"/>
    </location>
</feature>
<dbReference type="PROSITE" id="PS50850">
    <property type="entry name" value="MFS"/>
    <property type="match status" value="1"/>
</dbReference>
<dbReference type="GO" id="GO:0055056">
    <property type="term" value="F:D-glucose transmembrane transporter activity"/>
    <property type="evidence" value="ECO:0007669"/>
    <property type="project" value="TreeGrafter"/>
</dbReference>
<dbReference type="GO" id="GO:0046323">
    <property type="term" value="P:D-glucose import"/>
    <property type="evidence" value="ECO:0007669"/>
    <property type="project" value="TreeGrafter"/>
</dbReference>
<feature type="transmembrane region" description="Helical" evidence="6">
    <location>
        <begin position="418"/>
        <end position="440"/>
    </location>
</feature>
<comment type="subcellular location">
    <subcellularLocation>
        <location evidence="1">Membrane</location>
        <topology evidence="1">Multi-pass membrane protein</topology>
    </subcellularLocation>
</comment>
<evidence type="ECO:0000256" key="6">
    <source>
        <dbReference type="SAM" id="Phobius"/>
    </source>
</evidence>
<keyword evidence="3 6" id="KW-1133">Transmembrane helix</keyword>
<dbReference type="InterPro" id="IPR003663">
    <property type="entry name" value="Sugar/inositol_transpt"/>
</dbReference>
<dbReference type="PRINTS" id="PR00171">
    <property type="entry name" value="SUGRTRNSPORT"/>
</dbReference>
<organism evidence="8 9">
    <name type="scientific">Conger conger</name>
    <name type="common">Conger eel</name>
    <name type="synonym">Muraena conger</name>
    <dbReference type="NCBI Taxonomy" id="82655"/>
    <lineage>
        <taxon>Eukaryota</taxon>
        <taxon>Metazoa</taxon>
        <taxon>Chordata</taxon>
        <taxon>Craniata</taxon>
        <taxon>Vertebrata</taxon>
        <taxon>Euteleostomi</taxon>
        <taxon>Actinopterygii</taxon>
        <taxon>Neopterygii</taxon>
        <taxon>Teleostei</taxon>
        <taxon>Anguilliformes</taxon>
        <taxon>Congridae</taxon>
        <taxon>Conger</taxon>
    </lineage>
</organism>
<dbReference type="EMBL" id="JAFJMO010000001">
    <property type="protein sequence ID" value="KAJ8289117.1"/>
    <property type="molecule type" value="Genomic_DNA"/>
</dbReference>
<feature type="transmembrane region" description="Helical" evidence="6">
    <location>
        <begin position="231"/>
        <end position="253"/>
    </location>
</feature>
<dbReference type="InterPro" id="IPR020846">
    <property type="entry name" value="MFS_dom"/>
</dbReference>
<dbReference type="GO" id="GO:0070837">
    <property type="term" value="P:dehydroascorbic acid transport"/>
    <property type="evidence" value="ECO:0007669"/>
    <property type="project" value="TreeGrafter"/>
</dbReference>
<proteinExistence type="predicted"/>
<feature type="transmembrane region" description="Helical" evidence="6">
    <location>
        <begin position="117"/>
        <end position="138"/>
    </location>
</feature>
<feature type="transmembrane region" description="Helical" evidence="6">
    <location>
        <begin position="452"/>
        <end position="474"/>
    </location>
</feature>
<feature type="domain" description="Major facilitator superfamily (MFS) profile" evidence="7">
    <location>
        <begin position="125"/>
        <end position="602"/>
    </location>
</feature>
<evidence type="ECO:0000256" key="3">
    <source>
        <dbReference type="ARBA" id="ARBA00022989"/>
    </source>
</evidence>
<keyword evidence="2 6" id="KW-0812">Transmembrane</keyword>
<keyword evidence="4 6" id="KW-0472">Membrane</keyword>
<feature type="transmembrane region" description="Helical" evidence="6">
    <location>
        <begin position="486"/>
        <end position="507"/>
    </location>
</feature>
<dbReference type="Gene3D" id="1.20.1250.20">
    <property type="entry name" value="MFS general substrate transporter like domains"/>
    <property type="match status" value="2"/>
</dbReference>
<accession>A0A9Q1E3P9</accession>
<dbReference type="Pfam" id="PF00083">
    <property type="entry name" value="Sugar_tr"/>
    <property type="match status" value="2"/>
</dbReference>
<evidence type="ECO:0000313" key="9">
    <source>
        <dbReference type="Proteomes" id="UP001152803"/>
    </source>
</evidence>
<dbReference type="InterPro" id="IPR045263">
    <property type="entry name" value="GLUT"/>
</dbReference>
<evidence type="ECO:0000256" key="5">
    <source>
        <dbReference type="SAM" id="MobiDB-lite"/>
    </source>
</evidence>
<dbReference type="PANTHER" id="PTHR23503">
    <property type="entry name" value="SOLUTE CARRIER FAMILY 2"/>
    <property type="match status" value="1"/>
</dbReference>
<evidence type="ECO:0000313" key="8">
    <source>
        <dbReference type="EMBL" id="KAJ8289117.1"/>
    </source>
</evidence>
<feature type="transmembrane region" description="Helical" evidence="6">
    <location>
        <begin position="173"/>
        <end position="193"/>
    </location>
</feature>
<dbReference type="AlphaFoldDB" id="A0A9Q1E3P9"/>
<dbReference type="PROSITE" id="PS00216">
    <property type="entry name" value="SUGAR_TRANSPORT_1"/>
    <property type="match status" value="1"/>
</dbReference>
<feature type="region of interest" description="Disordered" evidence="5">
    <location>
        <begin position="45"/>
        <end position="111"/>
    </location>
</feature>
<evidence type="ECO:0000256" key="1">
    <source>
        <dbReference type="ARBA" id="ARBA00004141"/>
    </source>
</evidence>
<dbReference type="InterPro" id="IPR005828">
    <property type="entry name" value="MFS_sugar_transport-like"/>
</dbReference>
<name>A0A9Q1E3P9_CONCO</name>
<dbReference type="GO" id="GO:0005886">
    <property type="term" value="C:plasma membrane"/>
    <property type="evidence" value="ECO:0007669"/>
    <property type="project" value="TreeGrafter"/>
</dbReference>
<comment type="caution">
    <text evidence="8">The sequence shown here is derived from an EMBL/GenBank/DDBJ whole genome shotgun (WGS) entry which is preliminary data.</text>
</comment>
<evidence type="ECO:0000259" key="7">
    <source>
        <dbReference type="PROSITE" id="PS50850"/>
    </source>
</evidence>
<protein>
    <recommendedName>
        <fullName evidence="7">Major facilitator superfamily (MFS) profile domain-containing protein</fullName>
    </recommendedName>
</protein>
<feature type="transmembrane region" description="Helical" evidence="6">
    <location>
        <begin position="577"/>
        <end position="596"/>
    </location>
</feature>
<feature type="transmembrane region" description="Helical" evidence="6">
    <location>
        <begin position="265"/>
        <end position="284"/>
    </location>
</feature>
<feature type="transmembrane region" description="Helical" evidence="6">
    <location>
        <begin position="205"/>
        <end position="225"/>
    </location>
</feature>
<feature type="transmembrane region" description="Helical" evidence="6">
    <location>
        <begin position="548"/>
        <end position="571"/>
    </location>
</feature>
<evidence type="ECO:0000256" key="2">
    <source>
        <dbReference type="ARBA" id="ARBA00022692"/>
    </source>
</evidence>
<keyword evidence="9" id="KW-1185">Reference proteome</keyword>
<dbReference type="OrthoDB" id="4540492at2759"/>